<evidence type="ECO:0000256" key="1">
    <source>
        <dbReference type="ARBA" id="ARBA00012513"/>
    </source>
</evidence>
<keyword evidence="4 7" id="KW-0547">Nucleotide-binding</keyword>
<evidence type="ECO:0000256" key="2">
    <source>
        <dbReference type="ARBA" id="ARBA00022527"/>
    </source>
</evidence>
<dbReference type="SUPFAM" id="SSF56112">
    <property type="entry name" value="Protein kinase-like (PK-like)"/>
    <property type="match status" value="1"/>
</dbReference>
<keyword evidence="3" id="KW-0808">Transferase</keyword>
<evidence type="ECO:0000256" key="7">
    <source>
        <dbReference type="PROSITE-ProRule" id="PRU10141"/>
    </source>
</evidence>
<dbReference type="InterPro" id="IPR011009">
    <property type="entry name" value="Kinase-like_dom_sf"/>
</dbReference>
<accession>A0ABT3SKE0</accession>
<feature type="domain" description="Protein kinase" evidence="8">
    <location>
        <begin position="11"/>
        <end position="250"/>
    </location>
</feature>
<name>A0ABT3SKE0_9MYCO</name>
<gene>
    <name evidence="9" type="ORF">ORI27_24805</name>
</gene>
<comment type="caution">
    <text evidence="9">The sequence shown here is derived from an EMBL/GenBank/DDBJ whole genome shotgun (WGS) entry which is preliminary data.</text>
</comment>
<dbReference type="Gene3D" id="1.10.510.10">
    <property type="entry name" value="Transferase(Phosphotransferase) domain 1"/>
    <property type="match status" value="1"/>
</dbReference>
<organism evidence="9 10">
    <name type="scientific">Mycobacterium pinniadriaticum</name>
    <dbReference type="NCBI Taxonomy" id="2994102"/>
    <lineage>
        <taxon>Bacteria</taxon>
        <taxon>Bacillati</taxon>
        <taxon>Actinomycetota</taxon>
        <taxon>Actinomycetes</taxon>
        <taxon>Mycobacteriales</taxon>
        <taxon>Mycobacteriaceae</taxon>
        <taxon>Mycobacterium</taxon>
    </lineage>
</organism>
<evidence type="ECO:0000256" key="4">
    <source>
        <dbReference type="ARBA" id="ARBA00022741"/>
    </source>
</evidence>
<dbReference type="InterPro" id="IPR008271">
    <property type="entry name" value="Ser/Thr_kinase_AS"/>
</dbReference>
<evidence type="ECO:0000313" key="9">
    <source>
        <dbReference type="EMBL" id="MCX2939923.1"/>
    </source>
</evidence>
<dbReference type="PANTHER" id="PTHR43289:SF6">
    <property type="entry name" value="SERINE_THREONINE-PROTEIN KINASE NEKL-3"/>
    <property type="match status" value="1"/>
</dbReference>
<dbReference type="PROSITE" id="PS50011">
    <property type="entry name" value="PROTEIN_KINASE_DOM"/>
    <property type="match status" value="1"/>
</dbReference>
<dbReference type="Pfam" id="PF00069">
    <property type="entry name" value="Pkinase"/>
    <property type="match status" value="1"/>
</dbReference>
<dbReference type="PROSITE" id="PS00107">
    <property type="entry name" value="PROTEIN_KINASE_ATP"/>
    <property type="match status" value="1"/>
</dbReference>
<evidence type="ECO:0000259" key="8">
    <source>
        <dbReference type="PROSITE" id="PS50011"/>
    </source>
</evidence>
<sequence>MDPTPASIGGYPIQSVLGTGGTSTVYLARHADHLVALKVFDSGRRWPPTLAHPNIVPVYASGETASGQRWTAMQYAPGGDADTELRAGRMPPDRAVRIIAAVAEALDFAHSHGVVHGDVKPSNFLLDDHDRALLADFGAPPFAEDGMVLTSAAYASPEMLRGADVDGRADVYSLGCALFRLLTGKPPFFDAASKAEVVDCHLHRPAPCVTTFAPWLPATIDAVVAKAMAKNPAERYRSARALAAEAAEALR</sequence>
<dbReference type="InterPro" id="IPR000719">
    <property type="entry name" value="Prot_kinase_dom"/>
</dbReference>
<dbReference type="GO" id="GO:0016301">
    <property type="term" value="F:kinase activity"/>
    <property type="evidence" value="ECO:0007669"/>
    <property type="project" value="UniProtKB-KW"/>
</dbReference>
<dbReference type="EC" id="2.7.11.1" evidence="1"/>
<feature type="binding site" evidence="7">
    <location>
        <position position="38"/>
    </location>
    <ligand>
        <name>ATP</name>
        <dbReference type="ChEBI" id="CHEBI:30616"/>
    </ligand>
</feature>
<dbReference type="SMART" id="SM00220">
    <property type="entry name" value="S_TKc"/>
    <property type="match status" value="1"/>
</dbReference>
<dbReference type="EMBL" id="JAPJDO010000029">
    <property type="protein sequence ID" value="MCX2939923.1"/>
    <property type="molecule type" value="Genomic_DNA"/>
</dbReference>
<keyword evidence="5 9" id="KW-0418">Kinase</keyword>
<protein>
    <recommendedName>
        <fullName evidence="1">non-specific serine/threonine protein kinase</fullName>
        <ecNumber evidence="1">2.7.11.1</ecNumber>
    </recommendedName>
</protein>
<dbReference type="Proteomes" id="UP001300745">
    <property type="component" value="Unassembled WGS sequence"/>
</dbReference>
<keyword evidence="10" id="KW-1185">Reference proteome</keyword>
<keyword evidence="6 7" id="KW-0067">ATP-binding</keyword>
<dbReference type="RefSeq" id="WP_265999670.1">
    <property type="nucleotide sequence ID" value="NZ_JAPJDN010000029.1"/>
</dbReference>
<dbReference type="PROSITE" id="PS00108">
    <property type="entry name" value="PROTEIN_KINASE_ST"/>
    <property type="match status" value="1"/>
</dbReference>
<evidence type="ECO:0000256" key="5">
    <source>
        <dbReference type="ARBA" id="ARBA00022777"/>
    </source>
</evidence>
<dbReference type="PANTHER" id="PTHR43289">
    <property type="entry name" value="MITOGEN-ACTIVATED PROTEIN KINASE KINASE KINASE 20-RELATED"/>
    <property type="match status" value="1"/>
</dbReference>
<proteinExistence type="predicted"/>
<reference evidence="9 10" key="1">
    <citation type="submission" date="2022-11" db="EMBL/GenBank/DDBJ databases">
        <title>Mycobacterium sp. nov.</title>
        <authorList>
            <person name="Papic B."/>
            <person name="Spicic S."/>
            <person name="Duvnjak S."/>
        </authorList>
    </citation>
    <scope>NUCLEOTIDE SEQUENCE [LARGE SCALE GENOMIC DNA]</scope>
    <source>
        <strain evidence="9 10">CVI_P4</strain>
    </source>
</reference>
<dbReference type="InterPro" id="IPR017441">
    <property type="entry name" value="Protein_kinase_ATP_BS"/>
</dbReference>
<evidence type="ECO:0000256" key="3">
    <source>
        <dbReference type="ARBA" id="ARBA00022679"/>
    </source>
</evidence>
<dbReference type="CDD" id="cd14014">
    <property type="entry name" value="STKc_PknB_like"/>
    <property type="match status" value="1"/>
</dbReference>
<evidence type="ECO:0000256" key="6">
    <source>
        <dbReference type="ARBA" id="ARBA00022840"/>
    </source>
</evidence>
<keyword evidence="2" id="KW-0723">Serine/threonine-protein kinase</keyword>
<evidence type="ECO:0000313" key="10">
    <source>
        <dbReference type="Proteomes" id="UP001300745"/>
    </source>
</evidence>